<evidence type="ECO:0000256" key="15">
    <source>
        <dbReference type="SAM" id="MobiDB-lite"/>
    </source>
</evidence>
<evidence type="ECO:0000256" key="1">
    <source>
        <dbReference type="ARBA" id="ARBA00004186"/>
    </source>
</evidence>
<dbReference type="InterPro" id="IPR008978">
    <property type="entry name" value="HSP20-like_chaperone"/>
</dbReference>
<keyword evidence="10" id="KW-0175">Coiled coil</keyword>
<dbReference type="InterPro" id="IPR025934">
    <property type="entry name" value="NudC_N_dom"/>
</dbReference>
<dbReference type="KEGG" id="spu:589717"/>
<dbReference type="OrthoDB" id="416217at2759"/>
<dbReference type="Proteomes" id="UP000007110">
    <property type="component" value="Unassembled WGS sequence"/>
</dbReference>
<keyword evidence="12" id="KW-0131">Cell cycle</keyword>
<evidence type="ECO:0000256" key="12">
    <source>
        <dbReference type="ARBA" id="ARBA00023306"/>
    </source>
</evidence>
<comment type="similarity">
    <text evidence="3">Belongs to the nudC family.</text>
</comment>
<evidence type="ECO:0000256" key="8">
    <source>
        <dbReference type="ARBA" id="ARBA00022701"/>
    </source>
</evidence>
<keyword evidence="5" id="KW-0963">Cytoplasm</keyword>
<evidence type="ECO:0000256" key="7">
    <source>
        <dbReference type="ARBA" id="ARBA00022618"/>
    </source>
</evidence>
<evidence type="ECO:0000256" key="5">
    <source>
        <dbReference type="ARBA" id="ARBA00022490"/>
    </source>
</evidence>
<evidence type="ECO:0000256" key="14">
    <source>
        <dbReference type="ARBA" id="ARBA00046142"/>
    </source>
</evidence>
<dbReference type="GO" id="GO:0005874">
    <property type="term" value="C:microtubule"/>
    <property type="evidence" value="ECO:0007669"/>
    <property type="project" value="UniProtKB-KW"/>
</dbReference>
<keyword evidence="8" id="KW-0493">Microtubule</keyword>
<keyword evidence="6" id="KW-0597">Phosphoprotein</keyword>
<dbReference type="GO" id="GO:0006457">
    <property type="term" value="P:protein folding"/>
    <property type="evidence" value="ECO:0000318"/>
    <property type="project" value="GO_Central"/>
</dbReference>
<evidence type="ECO:0000256" key="10">
    <source>
        <dbReference type="ARBA" id="ARBA00023054"/>
    </source>
</evidence>
<dbReference type="CTD" id="10726"/>
<keyword evidence="9" id="KW-0498">Mitosis</keyword>
<name>A0A7M7T3B5_STRPU</name>
<dbReference type="GO" id="GO:0005819">
    <property type="term" value="C:spindle"/>
    <property type="evidence" value="ECO:0007669"/>
    <property type="project" value="UniProtKB-SubCell"/>
</dbReference>
<dbReference type="GO" id="GO:0051082">
    <property type="term" value="F:unfolded protein binding"/>
    <property type="evidence" value="ECO:0000318"/>
    <property type="project" value="GO_Central"/>
</dbReference>
<dbReference type="Pfam" id="PF16273">
    <property type="entry name" value="NuDC"/>
    <property type="match status" value="1"/>
</dbReference>
<keyword evidence="11" id="KW-0206">Cytoskeleton</keyword>
<dbReference type="InterPro" id="IPR037898">
    <property type="entry name" value="NudC_fam"/>
</dbReference>
<dbReference type="PANTHER" id="PTHR12356">
    <property type="entry name" value="NUCLEAR MOVEMENT PROTEIN NUDC"/>
    <property type="match status" value="1"/>
</dbReference>
<proteinExistence type="inferred from homology"/>
<reference evidence="18" key="1">
    <citation type="submission" date="2015-02" db="EMBL/GenBank/DDBJ databases">
        <title>Genome sequencing for Strongylocentrotus purpuratus.</title>
        <authorList>
            <person name="Murali S."/>
            <person name="Liu Y."/>
            <person name="Vee V."/>
            <person name="English A."/>
            <person name="Wang M."/>
            <person name="Skinner E."/>
            <person name="Han Y."/>
            <person name="Muzny D.M."/>
            <person name="Worley K.C."/>
            <person name="Gibbs R.A."/>
        </authorList>
    </citation>
    <scope>NUCLEOTIDE SEQUENCE</scope>
</reference>
<evidence type="ECO:0000256" key="2">
    <source>
        <dbReference type="ARBA" id="ARBA00004214"/>
    </source>
</evidence>
<evidence type="ECO:0000256" key="13">
    <source>
        <dbReference type="ARBA" id="ARBA00030427"/>
    </source>
</evidence>
<dbReference type="PROSITE" id="PS51203">
    <property type="entry name" value="CS"/>
    <property type="match status" value="1"/>
</dbReference>
<dbReference type="Pfam" id="PF14050">
    <property type="entry name" value="Nudc_N"/>
    <property type="match status" value="1"/>
</dbReference>
<feature type="compositionally biased region" description="Basic and acidic residues" evidence="15">
    <location>
        <begin position="65"/>
        <end position="110"/>
    </location>
</feature>
<keyword evidence="7" id="KW-0132">Cell division</keyword>
<keyword evidence="18" id="KW-1185">Reference proteome</keyword>
<feature type="compositionally biased region" description="Acidic residues" evidence="15">
    <location>
        <begin position="154"/>
        <end position="163"/>
    </location>
</feature>
<evidence type="ECO:0000256" key="9">
    <source>
        <dbReference type="ARBA" id="ARBA00022776"/>
    </source>
</evidence>
<evidence type="ECO:0000256" key="3">
    <source>
        <dbReference type="ARBA" id="ARBA00010513"/>
    </source>
</evidence>
<dbReference type="FunFam" id="2.60.40.790:FF:000001">
    <property type="entry name" value="Nuclear migration protein nudC"/>
    <property type="match status" value="1"/>
</dbReference>
<sequence>MAEDDDRFDGMLMAMAQQQEQGIHQLINNFFGFLRRKTDFFAGAQKGEAEKVVIGSFKAHQKLALDAKKKKEDEAATAEKAKAERKAKEAAARLAAETKKKKEEEVDPPKIQELTDEEADRLQAEIDKEKAKPSEGTEAKGDTGTTESKKETKEDDEDEEESEEDKKKMKPNLGNGADMPNYVWTQTLGEVEVHIPMPMAVKNRDLVVSITKRRLKVGLKGHEPLLDGESCNELKEEESHWVIQDKKIVILYIEKINKMEWWDRLVKSDPQINTKKVNPENSKLSDLEGETRGMVEKMMYDQRQKAMGLPSSEDQKKQDILDKFMKQHPEMDFSNAKFN</sequence>
<protein>
    <recommendedName>
        <fullName evidence="4">Nuclear migration protein nudC</fullName>
    </recommendedName>
    <alternativeName>
        <fullName evidence="13">Nuclear distribution protein C homolog</fullName>
    </alternativeName>
</protein>
<dbReference type="RefSeq" id="XP_030850749.1">
    <property type="nucleotide sequence ID" value="XM_030994889.1"/>
</dbReference>
<dbReference type="AlphaFoldDB" id="A0A7M7T3B5"/>
<dbReference type="GO" id="GO:0005737">
    <property type="term" value="C:cytoplasm"/>
    <property type="evidence" value="ECO:0000318"/>
    <property type="project" value="GO_Central"/>
</dbReference>
<evidence type="ECO:0000256" key="11">
    <source>
        <dbReference type="ARBA" id="ARBA00023212"/>
    </source>
</evidence>
<dbReference type="Gene3D" id="2.60.40.790">
    <property type="match status" value="1"/>
</dbReference>
<dbReference type="SUPFAM" id="SSF49764">
    <property type="entry name" value="HSP20-like chaperones"/>
    <property type="match status" value="1"/>
</dbReference>
<accession>A0A7M7T3B5</accession>
<dbReference type="EnsemblMetazoa" id="XM_030994889">
    <property type="protein sequence ID" value="XP_030850749"/>
    <property type="gene ID" value="LOC589717"/>
</dbReference>
<organism evidence="17 18">
    <name type="scientific">Strongylocentrotus purpuratus</name>
    <name type="common">Purple sea urchin</name>
    <dbReference type="NCBI Taxonomy" id="7668"/>
    <lineage>
        <taxon>Eukaryota</taxon>
        <taxon>Metazoa</taxon>
        <taxon>Echinodermata</taxon>
        <taxon>Eleutherozoa</taxon>
        <taxon>Echinozoa</taxon>
        <taxon>Echinoidea</taxon>
        <taxon>Euechinoidea</taxon>
        <taxon>Echinacea</taxon>
        <taxon>Camarodonta</taxon>
        <taxon>Echinidea</taxon>
        <taxon>Strongylocentrotidae</taxon>
        <taxon>Strongylocentrotus</taxon>
    </lineage>
</organism>
<feature type="domain" description="CS" evidence="16">
    <location>
        <begin position="177"/>
        <end position="266"/>
    </location>
</feature>
<evidence type="ECO:0000313" key="18">
    <source>
        <dbReference type="Proteomes" id="UP000007110"/>
    </source>
</evidence>
<dbReference type="InterPro" id="IPR032572">
    <property type="entry name" value="NuDC"/>
</dbReference>
<reference evidence="17" key="2">
    <citation type="submission" date="2021-01" db="UniProtKB">
        <authorList>
            <consortium name="EnsemblMetazoa"/>
        </authorList>
    </citation>
    <scope>IDENTIFICATION</scope>
</reference>
<feature type="region of interest" description="Disordered" evidence="15">
    <location>
        <begin position="65"/>
        <end position="178"/>
    </location>
</feature>
<dbReference type="GeneID" id="589717"/>
<dbReference type="GO" id="GO:0030496">
    <property type="term" value="C:midbody"/>
    <property type="evidence" value="ECO:0007669"/>
    <property type="project" value="UniProtKB-SubCell"/>
</dbReference>
<comment type="function">
    <text evidence="14">Plays a role in neurogenesis and neuronal migration. Necessary for correct formation of mitotic spindles and chromosome separation during mitosis. Necessary for cytokinesis and cell proliferation.</text>
</comment>
<feature type="compositionally biased region" description="Basic and acidic residues" evidence="15">
    <location>
        <begin position="120"/>
        <end position="153"/>
    </location>
</feature>
<dbReference type="InterPro" id="IPR007052">
    <property type="entry name" value="CS_dom"/>
</dbReference>
<dbReference type="Pfam" id="PF04969">
    <property type="entry name" value="CS"/>
    <property type="match status" value="1"/>
</dbReference>
<comment type="subcellular location">
    <subcellularLocation>
        <location evidence="1">Cytoplasm</location>
        <location evidence="1">Cytoskeleton</location>
        <location evidence="1">Spindle</location>
    </subcellularLocation>
    <subcellularLocation>
        <location evidence="2">Midbody</location>
    </subcellularLocation>
</comment>
<evidence type="ECO:0000259" key="16">
    <source>
        <dbReference type="PROSITE" id="PS51203"/>
    </source>
</evidence>
<dbReference type="InParanoid" id="A0A7M7T3B5"/>
<dbReference type="GO" id="GO:0051301">
    <property type="term" value="P:cell division"/>
    <property type="evidence" value="ECO:0007669"/>
    <property type="project" value="UniProtKB-KW"/>
</dbReference>
<dbReference type="OMA" id="NQMEWWS"/>
<dbReference type="PANTHER" id="PTHR12356:SF3">
    <property type="entry name" value="NUCLEAR MIGRATION PROTEIN NUDC"/>
    <property type="match status" value="1"/>
</dbReference>
<evidence type="ECO:0000256" key="6">
    <source>
        <dbReference type="ARBA" id="ARBA00022553"/>
    </source>
</evidence>
<evidence type="ECO:0000256" key="4">
    <source>
        <dbReference type="ARBA" id="ARBA00017641"/>
    </source>
</evidence>
<evidence type="ECO:0000313" key="17">
    <source>
        <dbReference type="EnsemblMetazoa" id="XP_030850749"/>
    </source>
</evidence>